<evidence type="ECO:0000313" key="2">
    <source>
        <dbReference type="Proteomes" id="UP000292547"/>
    </source>
</evidence>
<dbReference type="EMBL" id="CP032230">
    <property type="protein sequence ID" value="QBJ94485.1"/>
    <property type="molecule type" value="Genomic_DNA"/>
</dbReference>
<sequence>MSAARDQVESWLARASSDEVELEEAIGDLDDYRDEVLREAKAEVVAWLAKKAREGEDIGVLASKVDRGAIRLFLDIDQ</sequence>
<dbReference type="AlphaFoldDB" id="A0A4P6U2Y5"/>
<dbReference type="RefSeq" id="WP_031182982.1">
    <property type="nucleotide sequence ID" value="NZ_CP032230.1"/>
</dbReference>
<evidence type="ECO:0000313" key="1">
    <source>
        <dbReference type="EMBL" id="QBJ94485.1"/>
    </source>
</evidence>
<dbReference type="STRING" id="73044.GCA_000725795_04873"/>
<organism evidence="1 2">
    <name type="scientific">Streptomyces seoulensis</name>
    <dbReference type="NCBI Taxonomy" id="73044"/>
    <lineage>
        <taxon>Bacteria</taxon>
        <taxon>Bacillati</taxon>
        <taxon>Actinomycetota</taxon>
        <taxon>Actinomycetes</taxon>
        <taxon>Kitasatosporales</taxon>
        <taxon>Streptomycetaceae</taxon>
        <taxon>Streptomyces</taxon>
    </lineage>
</organism>
<name>A0A4P6U2Y5_STRSO</name>
<protein>
    <submittedName>
        <fullName evidence="1">Uncharacterized protein</fullName>
    </submittedName>
</protein>
<keyword evidence="1" id="KW-0614">Plasmid</keyword>
<keyword evidence="2" id="KW-1185">Reference proteome</keyword>
<reference evidence="1 2" key="1">
    <citation type="submission" date="2018-08" db="EMBL/GenBank/DDBJ databases">
        <title>The complete genome sequence of Streptomyces seoulensis, a pioneer strain for nickel superoxide dismutase discovery.</title>
        <authorList>
            <person name="Shin J."/>
            <person name="Lee J.-S."/>
            <person name="Lee E.-J."/>
            <person name="Youn H.-D."/>
        </authorList>
    </citation>
    <scope>NUCLEOTIDE SEQUENCE [LARGE SCALE GENOMIC DNA]</scope>
    <source>
        <strain evidence="1 2">KCTC 9819</strain>
        <plasmid evidence="1 2">unnamed</plasmid>
    </source>
</reference>
<geneLocation type="plasmid" evidence="1">
    <name>unnamed</name>
</geneLocation>
<dbReference type="OrthoDB" id="10010655at2"/>
<gene>
    <name evidence="1" type="ORF">D0Z67_29395</name>
</gene>
<accession>A0A4P6U2Y5</accession>
<dbReference type="Proteomes" id="UP000292547">
    <property type="component" value="Plasmid unnamed"/>
</dbReference>
<dbReference type="KEGG" id="sseo:D0Z67_29395"/>
<proteinExistence type="predicted"/>
<dbReference type="GeneID" id="300103011"/>